<name>A0AAW9HBA8_9ACTO</name>
<dbReference type="InterPro" id="IPR015856">
    <property type="entry name" value="ABC_transpr_CbiO/EcfA_su"/>
</dbReference>
<dbReference type="Pfam" id="PF00005">
    <property type="entry name" value="ABC_tran"/>
    <property type="match status" value="1"/>
</dbReference>
<keyword evidence="1" id="KW-0813">Transport</keyword>
<dbReference type="SMART" id="SM00382">
    <property type="entry name" value="AAA"/>
    <property type="match status" value="1"/>
</dbReference>
<organism evidence="5 6">
    <name type="scientific">Actinotignum timonense</name>
    <dbReference type="NCBI Taxonomy" id="1870995"/>
    <lineage>
        <taxon>Bacteria</taxon>
        <taxon>Bacillati</taxon>
        <taxon>Actinomycetota</taxon>
        <taxon>Actinomycetes</taxon>
        <taxon>Actinomycetales</taxon>
        <taxon>Actinomycetaceae</taxon>
        <taxon>Actinotignum</taxon>
    </lineage>
</organism>
<evidence type="ECO:0000256" key="3">
    <source>
        <dbReference type="ARBA" id="ARBA00022840"/>
    </source>
</evidence>
<dbReference type="RefSeq" id="WP_087070741.1">
    <property type="nucleotide sequence ID" value="NZ_CAUPFC010000008.1"/>
</dbReference>
<keyword evidence="2" id="KW-0547">Nucleotide-binding</keyword>
<dbReference type="GO" id="GO:0022857">
    <property type="term" value="F:transmembrane transporter activity"/>
    <property type="evidence" value="ECO:0007669"/>
    <property type="project" value="UniProtKB-ARBA"/>
</dbReference>
<dbReference type="InterPro" id="IPR003439">
    <property type="entry name" value="ABC_transporter-like_ATP-bd"/>
</dbReference>
<dbReference type="PROSITE" id="PS00211">
    <property type="entry name" value="ABC_TRANSPORTER_1"/>
    <property type="match status" value="1"/>
</dbReference>
<evidence type="ECO:0000256" key="2">
    <source>
        <dbReference type="ARBA" id="ARBA00022741"/>
    </source>
</evidence>
<dbReference type="GeneID" id="92814252"/>
<dbReference type="CDD" id="cd03225">
    <property type="entry name" value="ABC_cobalt_CbiO_domain1"/>
    <property type="match status" value="1"/>
</dbReference>
<dbReference type="InterPro" id="IPR017871">
    <property type="entry name" value="ABC_transporter-like_CS"/>
</dbReference>
<dbReference type="PROSITE" id="PS50893">
    <property type="entry name" value="ABC_TRANSPORTER_2"/>
    <property type="match status" value="1"/>
</dbReference>
<reference evidence="5" key="1">
    <citation type="submission" date="2023-10" db="EMBL/GenBank/DDBJ databases">
        <title>Whole Genome based description of the genera Actinobaculum and Actinotignum reveals a complex phylogenetic relationship within the species included in the genus Actinotignum.</title>
        <authorList>
            <person name="Jensen C.S."/>
            <person name="Dargis R."/>
            <person name="Kemp M."/>
            <person name="Christensen J.J."/>
        </authorList>
    </citation>
    <scope>NUCLEOTIDE SEQUENCE</scope>
    <source>
        <strain evidence="5">SLA_B245</strain>
    </source>
</reference>
<dbReference type="InterPro" id="IPR027417">
    <property type="entry name" value="P-loop_NTPase"/>
</dbReference>
<evidence type="ECO:0000256" key="1">
    <source>
        <dbReference type="ARBA" id="ARBA00022448"/>
    </source>
</evidence>
<dbReference type="GO" id="GO:0005524">
    <property type="term" value="F:ATP binding"/>
    <property type="evidence" value="ECO:0007669"/>
    <property type="project" value="UniProtKB-KW"/>
</dbReference>
<dbReference type="Gene3D" id="3.40.50.300">
    <property type="entry name" value="P-loop containing nucleotide triphosphate hydrolases"/>
    <property type="match status" value="1"/>
</dbReference>
<dbReference type="AlphaFoldDB" id="A0AAW9HBA8"/>
<dbReference type="SUPFAM" id="SSF52540">
    <property type="entry name" value="P-loop containing nucleoside triphosphate hydrolases"/>
    <property type="match status" value="1"/>
</dbReference>
<keyword evidence="3 5" id="KW-0067">ATP-binding</keyword>
<feature type="domain" description="ABC transporter" evidence="4">
    <location>
        <begin position="5"/>
        <end position="245"/>
    </location>
</feature>
<dbReference type="InterPro" id="IPR050153">
    <property type="entry name" value="Metal_Ion_Import_ABC"/>
</dbReference>
<comment type="caution">
    <text evidence="5">The sequence shown here is derived from an EMBL/GenBank/DDBJ whole genome shotgun (WGS) entry which is preliminary data.</text>
</comment>
<evidence type="ECO:0000313" key="5">
    <source>
        <dbReference type="EMBL" id="MDY5139933.1"/>
    </source>
</evidence>
<evidence type="ECO:0000259" key="4">
    <source>
        <dbReference type="PROSITE" id="PS50893"/>
    </source>
</evidence>
<dbReference type="GO" id="GO:0016887">
    <property type="term" value="F:ATP hydrolysis activity"/>
    <property type="evidence" value="ECO:0007669"/>
    <property type="project" value="InterPro"/>
</dbReference>
<sequence>MGDVLSLKDVTLRRGATEILRSVSWDVNSGERWVIFGPNGAGKTTLIQVAAARLFPSSGSVELMGERLGTVDVRELRSAVGVTSAGIDARIPGGETVFQAVRTAAYGHLAAWNEEYDAADDARARAMLRRLGLRDLEDRKVAHLSSGERKRLGIARALMPNPEVLILDEPTSGLDLGGRERLLATLSRLAGAAYAPAMLLVTHHVEEIPVGFTHMLLLKAGSVVAAGPLAEVLTSTQLSEAFDYPLRVEENAGRYTARAAR</sequence>
<gene>
    <name evidence="5" type="ORF">R6G74_01190</name>
</gene>
<protein>
    <submittedName>
        <fullName evidence="5">ATP-binding cassette domain-containing protein</fullName>
    </submittedName>
</protein>
<dbReference type="PANTHER" id="PTHR42734:SF18">
    <property type="entry name" value="VITAMIN B12 IMPORT ATP-BINDING PROTEIN BTUD"/>
    <property type="match status" value="1"/>
</dbReference>
<dbReference type="GO" id="GO:0016020">
    <property type="term" value="C:membrane"/>
    <property type="evidence" value="ECO:0007669"/>
    <property type="project" value="InterPro"/>
</dbReference>
<dbReference type="PANTHER" id="PTHR42734">
    <property type="entry name" value="METAL TRANSPORT SYSTEM ATP-BINDING PROTEIN TM_0124-RELATED"/>
    <property type="match status" value="1"/>
</dbReference>
<evidence type="ECO:0000313" key="6">
    <source>
        <dbReference type="Proteomes" id="UP001288320"/>
    </source>
</evidence>
<proteinExistence type="predicted"/>
<accession>A0AAW9HBA8</accession>
<dbReference type="EMBL" id="JAWNFV010000002">
    <property type="protein sequence ID" value="MDY5139933.1"/>
    <property type="molecule type" value="Genomic_DNA"/>
</dbReference>
<dbReference type="Proteomes" id="UP001288320">
    <property type="component" value="Unassembled WGS sequence"/>
</dbReference>
<dbReference type="InterPro" id="IPR003593">
    <property type="entry name" value="AAA+_ATPase"/>
</dbReference>